<feature type="region of interest" description="Disordered" evidence="2">
    <location>
        <begin position="983"/>
        <end position="1064"/>
    </location>
</feature>
<dbReference type="PANTHER" id="PTHR37535:SF3">
    <property type="entry name" value="FLUG DOMAIN-CONTAINING PROTEIN"/>
    <property type="match status" value="1"/>
</dbReference>
<gene>
    <name evidence="3" type="ORF">CB0940_04305</name>
</gene>
<feature type="compositionally biased region" description="Polar residues" evidence="2">
    <location>
        <begin position="7"/>
        <end position="19"/>
    </location>
</feature>
<comment type="caution">
    <text evidence="3">The sequence shown here is derived from an EMBL/GenBank/DDBJ whole genome shotgun (WGS) entry which is preliminary data.</text>
</comment>
<dbReference type="SUPFAM" id="SSF56349">
    <property type="entry name" value="DNA breaking-rejoining enzymes"/>
    <property type="match status" value="1"/>
</dbReference>
<accession>A0A2G5HMK8</accession>
<evidence type="ECO:0000313" key="4">
    <source>
        <dbReference type="Proteomes" id="UP000230605"/>
    </source>
</evidence>
<dbReference type="GO" id="GO:0003677">
    <property type="term" value="F:DNA binding"/>
    <property type="evidence" value="ECO:0007669"/>
    <property type="project" value="InterPro"/>
</dbReference>
<sequence length="1064" mass="119457">MGRSQAIPANQLQNSTSCSHRLARPSLKMPPKKMQSLFAAKSKPGESRKRLTLTNKLDRMFDLPNTNKVEILDKLEGAAKAFRGKRYHAPRTKSRQDHHRRMYIAYLAWKRNEDPDCRSDEKWDECKLSKPSPSAYPPNTSHMSWHLVQKRDESLARAMFRDIASWPFASVFTAHGLPPGLESPSSIPQTLDRAPLLTALTKLVLFPEDFEVLWQSVREFMIWVYHLASPRSLATGERIQYRSLCHYRDSIMYLAFRSYRMRRIAAPPLQTAHFEMTEAMRGVVDEYGDPNAKRVPKTYLGLVELRQLIDQEMQTNRSIENSEQHQAVWCIVRHTSARPGSIGTSGKYARNLPLQWRNVEFYRGDNPGEFTCVLEFDDIRIKRPSDPERAARHQEDETPLKVVMKSPQPDNIIFSVPHRLLVIALRRKALQGIDTIAELLEGTQQRILVKDEFKDQALFYRSQPKGTGIDTKQPLSANAMTDYLKNRARTLGYTGAVTMYSLRRMIATELVARIGFERTRVLMGHSPDSTTLERYYFAMGDIFDSTSAALQQPLAEGGISEKIVKEWAPLALGRLDDIQRNNTRGLALRAMTNRLINDDQGPPENLDRPEVRKQYRARMRACAQKALMEEQANIAKKTLTQAEFRARRGAMNASHFAEAVLARAQAIASSHTGTPDTPDAVAETDALEVLETDVVEGDLDALAQKYVDEQQDSNDSPLGHVEMGIDQELDPEPQDEETAVPYKGVAEVFMGVLMDNSANLTEVWSEKWKRCPECFLDPTVSYEKKAQEYPNKTKLEQHLTESTFHTPLDRIRREQKNCQADHPKGKWQCKYCQHADDMPEEDKKLCSSHSQLTTHIKDSNAENTSAEHDRLKAEDGWYDPDWTRLNPATQVKKAQAGMKNLKTLGFSTAEQKRGNGEDFAAFPGLVRGTTAAPLARFGDAFSAGSSAGPVAASKRFGDQLVGGEHIKSGLTSVPRELRAGLKSGVSQPEVAGPGAPLSRKPSKSAPSASRHGPASRTRPMPISSGSSSLVDDDDVFTDRGPRDDDNPEGGKGGREPFRLTRHGQ</sequence>
<dbReference type="Gene3D" id="1.10.443.10">
    <property type="entry name" value="Intergrase catalytic core"/>
    <property type="match status" value="1"/>
</dbReference>
<keyword evidence="1" id="KW-0233">DNA recombination</keyword>
<dbReference type="InterPro" id="IPR013762">
    <property type="entry name" value="Integrase-like_cat_sf"/>
</dbReference>
<dbReference type="Proteomes" id="UP000230605">
    <property type="component" value="Chromosome 4"/>
</dbReference>
<dbReference type="InterPro" id="IPR021842">
    <property type="entry name" value="DUF3435"/>
</dbReference>
<dbReference type="EMBL" id="LKMD01000105">
    <property type="protein sequence ID" value="PIA93791.1"/>
    <property type="molecule type" value="Genomic_DNA"/>
</dbReference>
<reference evidence="3 4" key="1">
    <citation type="submission" date="2015-10" db="EMBL/GenBank/DDBJ databases">
        <title>The cercosporin biosynthetic gene cluster was horizontally transferred to several fungal lineages and shown to be expanded in Cercospora beticola based on microsynteny with recipient genomes.</title>
        <authorList>
            <person name="De Jonge R."/>
            <person name="Ebert M.K."/>
            <person name="Suttle J.C."/>
            <person name="Jurick Ii W.M."/>
            <person name="Secor G.A."/>
            <person name="Thomma B.P."/>
            <person name="Van De Peer Y."/>
            <person name="Bolton M.D."/>
        </authorList>
    </citation>
    <scope>NUCLEOTIDE SEQUENCE [LARGE SCALE GENOMIC DNA]</scope>
    <source>
        <strain evidence="3 4">09-40</strain>
    </source>
</reference>
<dbReference type="GO" id="GO:0015074">
    <property type="term" value="P:DNA integration"/>
    <property type="evidence" value="ECO:0007669"/>
    <property type="project" value="InterPro"/>
</dbReference>
<evidence type="ECO:0000256" key="1">
    <source>
        <dbReference type="ARBA" id="ARBA00023172"/>
    </source>
</evidence>
<name>A0A2G5HMK8_CERBT</name>
<evidence type="ECO:0000313" key="3">
    <source>
        <dbReference type="EMBL" id="PIA93791.1"/>
    </source>
</evidence>
<feature type="region of interest" description="Disordered" evidence="2">
    <location>
        <begin position="1"/>
        <end position="47"/>
    </location>
</feature>
<dbReference type="GO" id="GO:0006310">
    <property type="term" value="P:DNA recombination"/>
    <property type="evidence" value="ECO:0007669"/>
    <property type="project" value="UniProtKB-KW"/>
</dbReference>
<dbReference type="AlphaFoldDB" id="A0A2G5HMK8"/>
<organism evidence="3 4">
    <name type="scientific">Cercospora beticola</name>
    <name type="common">Sugarbeet leaf spot fungus</name>
    <dbReference type="NCBI Taxonomy" id="122368"/>
    <lineage>
        <taxon>Eukaryota</taxon>
        <taxon>Fungi</taxon>
        <taxon>Dikarya</taxon>
        <taxon>Ascomycota</taxon>
        <taxon>Pezizomycotina</taxon>
        <taxon>Dothideomycetes</taxon>
        <taxon>Dothideomycetidae</taxon>
        <taxon>Mycosphaerellales</taxon>
        <taxon>Mycosphaerellaceae</taxon>
        <taxon>Cercospora</taxon>
    </lineage>
</organism>
<evidence type="ECO:0000256" key="2">
    <source>
        <dbReference type="SAM" id="MobiDB-lite"/>
    </source>
</evidence>
<dbReference type="Pfam" id="PF11917">
    <property type="entry name" value="DUF3435"/>
    <property type="match status" value="1"/>
</dbReference>
<protein>
    <submittedName>
        <fullName evidence="3">Uncharacterized protein</fullName>
    </submittedName>
</protein>
<dbReference type="InterPro" id="IPR011010">
    <property type="entry name" value="DNA_brk_join_enz"/>
</dbReference>
<dbReference type="OrthoDB" id="3847937at2759"/>
<proteinExistence type="predicted"/>
<dbReference type="PANTHER" id="PTHR37535">
    <property type="entry name" value="FLUG DOMAIN PROTEIN"/>
    <property type="match status" value="1"/>
</dbReference>